<accession>A0A848J5X2</accession>
<dbReference type="GO" id="GO:0003677">
    <property type="term" value="F:DNA binding"/>
    <property type="evidence" value="ECO:0007669"/>
    <property type="project" value="InterPro"/>
</dbReference>
<keyword evidence="5" id="KW-1185">Reference proteome</keyword>
<dbReference type="Pfam" id="PF04397">
    <property type="entry name" value="LytTR"/>
    <property type="match status" value="1"/>
</dbReference>
<dbReference type="InterPro" id="IPR011006">
    <property type="entry name" value="CheY-like_superfamily"/>
</dbReference>
<dbReference type="SMART" id="SM00850">
    <property type="entry name" value="LytTR"/>
    <property type="match status" value="1"/>
</dbReference>
<dbReference type="Pfam" id="PF00072">
    <property type="entry name" value="Response_reg"/>
    <property type="match status" value="1"/>
</dbReference>
<feature type="domain" description="HTH LytTR-type" evidence="3">
    <location>
        <begin position="151"/>
        <end position="225"/>
    </location>
</feature>
<proteinExistence type="predicted"/>
<sequence length="258" mass="29934">MVKVIIIEDESAARNKLRRFIETLDQGISIVNELTTLDEVESFFSEETKVDLIFSDIELRDGNVFEVLKNYDVEIPIIFTTAYNQFWMNAFETSGIEYLLKPFDYSRFEKAWNKYRKLISDNQTKSPLLAELKDLLAGGSVNAKESFKTRFSFRSGNDLGFINVSDIKYFEVDNGVIFIHSKDSRKVISTYSTLAELYESLDPEQFFQINRSEIVSKSYIESIQRFTKNIIAIKLYGAKEFLKTSQSKTSEFYSWVEA</sequence>
<organism evidence="4 5">
    <name type="scientific">Marinigracilibium pacificum</name>
    <dbReference type="NCBI Taxonomy" id="2729599"/>
    <lineage>
        <taxon>Bacteria</taxon>
        <taxon>Pseudomonadati</taxon>
        <taxon>Bacteroidota</taxon>
        <taxon>Cytophagia</taxon>
        <taxon>Cytophagales</taxon>
        <taxon>Flammeovirgaceae</taxon>
        <taxon>Marinigracilibium</taxon>
    </lineage>
</organism>
<dbReference type="SMART" id="SM00448">
    <property type="entry name" value="REC"/>
    <property type="match status" value="1"/>
</dbReference>
<dbReference type="PROSITE" id="PS50110">
    <property type="entry name" value="RESPONSE_REGULATORY"/>
    <property type="match status" value="1"/>
</dbReference>
<dbReference type="InterPro" id="IPR046947">
    <property type="entry name" value="LytR-like"/>
</dbReference>
<evidence type="ECO:0000259" key="2">
    <source>
        <dbReference type="PROSITE" id="PS50110"/>
    </source>
</evidence>
<evidence type="ECO:0000313" key="4">
    <source>
        <dbReference type="EMBL" id="NMM49769.1"/>
    </source>
</evidence>
<name>A0A848J5X2_9BACT</name>
<dbReference type="Proteomes" id="UP000559010">
    <property type="component" value="Unassembled WGS sequence"/>
</dbReference>
<dbReference type="PANTHER" id="PTHR37299:SF1">
    <property type="entry name" value="STAGE 0 SPORULATION PROTEIN A HOMOLOG"/>
    <property type="match status" value="1"/>
</dbReference>
<dbReference type="SUPFAM" id="SSF52172">
    <property type="entry name" value="CheY-like"/>
    <property type="match status" value="1"/>
</dbReference>
<comment type="caution">
    <text evidence="4">The sequence shown here is derived from an EMBL/GenBank/DDBJ whole genome shotgun (WGS) entry which is preliminary data.</text>
</comment>
<dbReference type="EMBL" id="JABBNU010000009">
    <property type="protein sequence ID" value="NMM49769.1"/>
    <property type="molecule type" value="Genomic_DNA"/>
</dbReference>
<evidence type="ECO:0000313" key="5">
    <source>
        <dbReference type="Proteomes" id="UP000559010"/>
    </source>
</evidence>
<dbReference type="InterPro" id="IPR007492">
    <property type="entry name" value="LytTR_DNA-bd_dom"/>
</dbReference>
<protein>
    <submittedName>
        <fullName evidence="4">Response regulator transcription factor</fullName>
    </submittedName>
</protein>
<dbReference type="Gene3D" id="2.40.50.1020">
    <property type="entry name" value="LytTr DNA-binding domain"/>
    <property type="match status" value="1"/>
</dbReference>
<gene>
    <name evidence="4" type="ORF">HH304_15280</name>
</gene>
<evidence type="ECO:0000259" key="3">
    <source>
        <dbReference type="PROSITE" id="PS50930"/>
    </source>
</evidence>
<reference evidence="4 5" key="1">
    <citation type="submission" date="2020-04" db="EMBL/GenBank/DDBJ databases">
        <title>Flammeovirgaceae bacterium KN852 isolated from deep sea.</title>
        <authorList>
            <person name="Zhang D.-C."/>
        </authorList>
    </citation>
    <scope>NUCLEOTIDE SEQUENCE [LARGE SCALE GENOMIC DNA]</scope>
    <source>
        <strain evidence="4 5">KN852</strain>
    </source>
</reference>
<dbReference type="GO" id="GO:0000156">
    <property type="term" value="F:phosphorelay response regulator activity"/>
    <property type="evidence" value="ECO:0007669"/>
    <property type="project" value="InterPro"/>
</dbReference>
<evidence type="ECO:0000256" key="1">
    <source>
        <dbReference type="PROSITE-ProRule" id="PRU00169"/>
    </source>
</evidence>
<feature type="domain" description="Response regulatory" evidence="2">
    <location>
        <begin position="3"/>
        <end position="116"/>
    </location>
</feature>
<keyword evidence="1" id="KW-0597">Phosphoprotein</keyword>
<dbReference type="AlphaFoldDB" id="A0A848J5X2"/>
<dbReference type="RefSeq" id="WP_169683189.1">
    <property type="nucleotide sequence ID" value="NZ_JABBNU010000009.1"/>
</dbReference>
<feature type="modified residue" description="4-aspartylphosphate" evidence="1">
    <location>
        <position position="56"/>
    </location>
</feature>
<dbReference type="PROSITE" id="PS50930">
    <property type="entry name" value="HTH_LYTTR"/>
    <property type="match status" value="1"/>
</dbReference>
<dbReference type="InterPro" id="IPR001789">
    <property type="entry name" value="Sig_transdc_resp-reg_receiver"/>
</dbReference>
<dbReference type="Gene3D" id="3.40.50.2300">
    <property type="match status" value="1"/>
</dbReference>
<dbReference type="PANTHER" id="PTHR37299">
    <property type="entry name" value="TRANSCRIPTIONAL REGULATOR-RELATED"/>
    <property type="match status" value="1"/>
</dbReference>